<dbReference type="Gene3D" id="2.60.120.200">
    <property type="match status" value="1"/>
</dbReference>
<reference evidence="1" key="1">
    <citation type="journal article" date="2015" name="Nature">
        <title>Complex archaea that bridge the gap between prokaryotes and eukaryotes.</title>
        <authorList>
            <person name="Spang A."/>
            <person name="Saw J.H."/>
            <person name="Jorgensen S.L."/>
            <person name="Zaremba-Niedzwiedzka K."/>
            <person name="Martijn J."/>
            <person name="Lind A.E."/>
            <person name="van Eijk R."/>
            <person name="Schleper C."/>
            <person name="Guy L."/>
            <person name="Ettema T.J."/>
        </authorList>
    </citation>
    <scope>NUCLEOTIDE SEQUENCE</scope>
</reference>
<protein>
    <recommendedName>
        <fullName evidence="2">LamG-like jellyroll fold domain-containing protein</fullName>
    </recommendedName>
</protein>
<evidence type="ECO:0000313" key="1">
    <source>
        <dbReference type="EMBL" id="KKL03988.1"/>
    </source>
</evidence>
<dbReference type="AlphaFoldDB" id="A0A0F9CVR1"/>
<name>A0A0F9CVR1_9ZZZZ</name>
<gene>
    <name evidence="1" type="ORF">LCGC14_2620590</name>
</gene>
<dbReference type="EMBL" id="LAZR01044713">
    <property type="protein sequence ID" value="KKL03988.1"/>
    <property type="molecule type" value="Genomic_DNA"/>
</dbReference>
<proteinExistence type="predicted"/>
<feature type="non-terminal residue" evidence="1">
    <location>
        <position position="1"/>
    </location>
</feature>
<organism evidence="1">
    <name type="scientific">marine sediment metagenome</name>
    <dbReference type="NCBI Taxonomy" id="412755"/>
    <lineage>
        <taxon>unclassified sequences</taxon>
        <taxon>metagenomes</taxon>
        <taxon>ecological metagenomes</taxon>
    </lineage>
</organism>
<comment type="caution">
    <text evidence="1">The sequence shown here is derived from an EMBL/GenBank/DDBJ whole genome shotgun (WGS) entry which is preliminary data.</text>
</comment>
<dbReference type="Pfam" id="PF17957">
    <property type="entry name" value="Big_7"/>
    <property type="match status" value="1"/>
</dbReference>
<evidence type="ECO:0008006" key="2">
    <source>
        <dbReference type="Google" id="ProtNLM"/>
    </source>
</evidence>
<dbReference type="SUPFAM" id="SSF49899">
    <property type="entry name" value="Concanavalin A-like lectins/glucanases"/>
    <property type="match status" value="1"/>
</dbReference>
<sequence>HILGDYSGGVGLAMSQSLITTAVLIYPGNYRITLENAFPVNDEWYHVAFVMGEEVFSIYINGSKKEEVATENIGNSLASFKIAGRGDLELLTGDLDEVGIWTRNLSATEVSQLYNNGSGVTYPPADIGPTVTLNSPVNAYNTTIPEIIFNCTASDDFGITNVSLLINNTIEQTNTSGINGTEYSFTHTLATGVGHYNWSCIAYDSINQSTTASVRTFTYVNDLAVSLTSPVAGYNSTSKSITFNGTASDDTAIINVSLYIDGVLNQTNSSGLNATDYLFTNLSDGSHNWTYRACDVVSCLSATTRLLTVNTTPDIQFVSPTYANATNSTSSYVPVNVTVTIPNPVS</sequence>
<dbReference type="InterPro" id="IPR013320">
    <property type="entry name" value="ConA-like_dom_sf"/>
</dbReference>
<dbReference type="Gene3D" id="2.60.40.10">
    <property type="entry name" value="Immunoglobulins"/>
    <property type="match status" value="2"/>
</dbReference>
<dbReference type="InterPro" id="IPR013783">
    <property type="entry name" value="Ig-like_fold"/>
</dbReference>
<dbReference type="Pfam" id="PF13385">
    <property type="entry name" value="Laminin_G_3"/>
    <property type="match status" value="1"/>
</dbReference>
<accession>A0A0F9CVR1</accession>